<dbReference type="PANTHER" id="PTHR30055:SF234">
    <property type="entry name" value="HTH-TYPE TRANSCRIPTIONAL REGULATOR BETI"/>
    <property type="match status" value="1"/>
</dbReference>
<evidence type="ECO:0000256" key="2">
    <source>
        <dbReference type="ARBA" id="ARBA00023125"/>
    </source>
</evidence>
<dbReference type="RefSeq" id="WP_138572255.1">
    <property type="nucleotide sequence ID" value="NZ_CP040818.1"/>
</dbReference>
<sequence length="201" mass="21883">MGRRSGSKGASTAEAVQAAARRLIAQRGFAAVSMRDIAAEVGVQAGTIYLYTPDKQSLLLALMRDHLLALLAAWEAEAALAEAETAPQALERFVRFHVGYHISRPDEVFIAYMELRNLTEANFAEVEALRDGYESALRGLLARGVAEGQFTLPDLRLTARAIIAMLTGVTTWYRAGGRLSPAQVADHYADLVRRMTHAATP</sequence>
<dbReference type="PRINTS" id="PR00455">
    <property type="entry name" value="HTHTETR"/>
</dbReference>
<protein>
    <submittedName>
        <fullName evidence="6">TetR/AcrR family transcriptional regulator</fullName>
    </submittedName>
</protein>
<dbReference type="OrthoDB" id="9814200at2"/>
<evidence type="ECO:0000259" key="5">
    <source>
        <dbReference type="PROSITE" id="PS50977"/>
    </source>
</evidence>
<dbReference type="InterPro" id="IPR009057">
    <property type="entry name" value="Homeodomain-like_sf"/>
</dbReference>
<dbReference type="InterPro" id="IPR041490">
    <property type="entry name" value="KstR2_TetR_C"/>
</dbReference>
<reference evidence="6 7" key="1">
    <citation type="submission" date="2019-06" db="EMBL/GenBank/DDBJ databases">
        <title>Genome sequence of Rhodobacteraceae bacterium D4M1.</title>
        <authorList>
            <person name="Cao J."/>
        </authorList>
    </citation>
    <scope>NUCLEOTIDE SEQUENCE [LARGE SCALE GENOMIC DNA]</scope>
    <source>
        <strain evidence="6 7">D4M1</strain>
    </source>
</reference>
<dbReference type="PROSITE" id="PS50977">
    <property type="entry name" value="HTH_TETR_2"/>
    <property type="match status" value="1"/>
</dbReference>
<feature type="DNA-binding region" description="H-T-H motif" evidence="4">
    <location>
        <begin position="33"/>
        <end position="52"/>
    </location>
</feature>
<name>A0A5B8FYP5_9RHOB</name>
<evidence type="ECO:0000313" key="7">
    <source>
        <dbReference type="Proteomes" id="UP000305888"/>
    </source>
</evidence>
<dbReference type="InterPro" id="IPR036271">
    <property type="entry name" value="Tet_transcr_reg_TetR-rel_C_sf"/>
</dbReference>
<dbReference type="SUPFAM" id="SSF48498">
    <property type="entry name" value="Tetracyclin repressor-like, C-terminal domain"/>
    <property type="match status" value="1"/>
</dbReference>
<dbReference type="Gene3D" id="1.10.357.10">
    <property type="entry name" value="Tetracycline Repressor, domain 2"/>
    <property type="match status" value="1"/>
</dbReference>
<dbReference type="GO" id="GO:0000976">
    <property type="term" value="F:transcription cis-regulatory region binding"/>
    <property type="evidence" value="ECO:0007669"/>
    <property type="project" value="TreeGrafter"/>
</dbReference>
<gene>
    <name evidence="6" type="ORF">FDP22_07770</name>
</gene>
<evidence type="ECO:0000256" key="4">
    <source>
        <dbReference type="PROSITE-ProRule" id="PRU00335"/>
    </source>
</evidence>
<dbReference type="KEGG" id="ppru:FDP22_07770"/>
<keyword evidence="2 4" id="KW-0238">DNA-binding</keyword>
<dbReference type="PANTHER" id="PTHR30055">
    <property type="entry name" value="HTH-TYPE TRANSCRIPTIONAL REGULATOR RUTR"/>
    <property type="match status" value="1"/>
</dbReference>
<proteinExistence type="predicted"/>
<dbReference type="SUPFAM" id="SSF46689">
    <property type="entry name" value="Homeodomain-like"/>
    <property type="match status" value="1"/>
</dbReference>
<dbReference type="GO" id="GO:0003700">
    <property type="term" value="F:DNA-binding transcription factor activity"/>
    <property type="evidence" value="ECO:0007669"/>
    <property type="project" value="TreeGrafter"/>
</dbReference>
<accession>A0A5B8FYP5</accession>
<evidence type="ECO:0000256" key="1">
    <source>
        <dbReference type="ARBA" id="ARBA00023015"/>
    </source>
</evidence>
<keyword evidence="1" id="KW-0805">Transcription regulation</keyword>
<dbReference type="InterPro" id="IPR050109">
    <property type="entry name" value="HTH-type_TetR-like_transc_reg"/>
</dbReference>
<keyword evidence="3" id="KW-0804">Transcription</keyword>
<dbReference type="Pfam" id="PF17932">
    <property type="entry name" value="TetR_C_24"/>
    <property type="match status" value="1"/>
</dbReference>
<dbReference type="Pfam" id="PF00440">
    <property type="entry name" value="TetR_N"/>
    <property type="match status" value="1"/>
</dbReference>
<dbReference type="InterPro" id="IPR001647">
    <property type="entry name" value="HTH_TetR"/>
</dbReference>
<dbReference type="AlphaFoldDB" id="A0A5B8FYP5"/>
<organism evidence="6 7">
    <name type="scientific">Paroceanicella profunda</name>
    <dbReference type="NCBI Taxonomy" id="2579971"/>
    <lineage>
        <taxon>Bacteria</taxon>
        <taxon>Pseudomonadati</taxon>
        <taxon>Pseudomonadota</taxon>
        <taxon>Alphaproteobacteria</taxon>
        <taxon>Rhodobacterales</taxon>
        <taxon>Paracoccaceae</taxon>
        <taxon>Paroceanicella</taxon>
    </lineage>
</organism>
<dbReference type="Proteomes" id="UP000305888">
    <property type="component" value="Chromosome"/>
</dbReference>
<evidence type="ECO:0000313" key="6">
    <source>
        <dbReference type="EMBL" id="QDL91692.1"/>
    </source>
</evidence>
<keyword evidence="7" id="KW-1185">Reference proteome</keyword>
<evidence type="ECO:0000256" key="3">
    <source>
        <dbReference type="ARBA" id="ARBA00023163"/>
    </source>
</evidence>
<dbReference type="EMBL" id="CP040818">
    <property type="protein sequence ID" value="QDL91692.1"/>
    <property type="molecule type" value="Genomic_DNA"/>
</dbReference>
<feature type="domain" description="HTH tetR-type" evidence="5">
    <location>
        <begin position="10"/>
        <end position="70"/>
    </location>
</feature>